<dbReference type="InterPro" id="IPR036051">
    <property type="entry name" value="KRAB_dom_sf"/>
</dbReference>
<dbReference type="Pfam" id="PF00096">
    <property type="entry name" value="zf-C2H2"/>
    <property type="match status" value="8"/>
</dbReference>
<name>A0A384BLK8_URSMA</name>
<feature type="compositionally biased region" description="Polar residues" evidence="13">
    <location>
        <begin position="210"/>
        <end position="220"/>
    </location>
</feature>
<dbReference type="FunFam" id="3.30.160.60:FF:002254">
    <property type="entry name" value="Zinc finger protein 540"/>
    <property type="match status" value="2"/>
</dbReference>
<evidence type="ECO:0000256" key="12">
    <source>
        <dbReference type="PROSITE-ProRule" id="PRU00042"/>
    </source>
</evidence>
<feature type="region of interest" description="Disordered" evidence="13">
    <location>
        <begin position="196"/>
        <end position="220"/>
    </location>
</feature>
<proteinExistence type="inferred from homology"/>
<dbReference type="RefSeq" id="XP_008683005.2">
    <property type="nucleotide sequence ID" value="XM_008684783.2"/>
</dbReference>
<keyword evidence="6 12" id="KW-0863">Zinc-finger</keyword>
<dbReference type="SMART" id="SM00349">
    <property type="entry name" value="KRAB"/>
    <property type="match status" value="1"/>
</dbReference>
<evidence type="ECO:0000313" key="17">
    <source>
        <dbReference type="RefSeq" id="XP_008683005.2"/>
    </source>
</evidence>
<feature type="domain" description="C2H2-type" evidence="14">
    <location>
        <begin position="394"/>
        <end position="421"/>
    </location>
</feature>
<dbReference type="InterPro" id="IPR036236">
    <property type="entry name" value="Znf_C2H2_sf"/>
</dbReference>
<dbReference type="PANTHER" id="PTHR23234:SF10">
    <property type="entry name" value="RIKEN CDNA 6720489N17 GENE-RELATED"/>
    <property type="match status" value="1"/>
</dbReference>
<dbReference type="PROSITE" id="PS00028">
    <property type="entry name" value="ZINC_FINGER_C2H2_1"/>
    <property type="match status" value="8"/>
</dbReference>
<comment type="similarity">
    <text evidence="3">Belongs to the krueppel C2H2-type zinc-finger protein family.</text>
</comment>
<comment type="subcellular location">
    <subcellularLocation>
        <location evidence="2">Nucleus</location>
    </subcellularLocation>
</comment>
<dbReference type="FunFam" id="3.30.160.60:FF:000690">
    <property type="entry name" value="Zinc finger protein 354C"/>
    <property type="match status" value="1"/>
</dbReference>
<dbReference type="FunFam" id="3.30.160.60:FF:000149">
    <property type="entry name" value="Zinc finger protein 569"/>
    <property type="match status" value="1"/>
</dbReference>
<dbReference type="FunFam" id="3.30.160.60:FF:000608">
    <property type="entry name" value="zinc finger protein 286A isoform X1"/>
    <property type="match status" value="1"/>
</dbReference>
<feature type="domain" description="KRAB" evidence="15">
    <location>
        <begin position="8"/>
        <end position="85"/>
    </location>
</feature>
<sequence length="476" mass="55588">MTLSQGRLTFRDVAIEFSPEEWECLDPAQRALYRDVMVENYRNLLSLDISTRCMRKELPPKDNINNGELFQTLILERHVSRDFDDFGLREVQQDVNKLETQWLYEEKNYKGMTTSHYKNLTCREDQQHHKSWNNFPGKHSVSIRNSKSQYYKHDMTNKALKYKVGSSGSKHRNCSDNRLGLSFHSHLAEQRFQTQEEIHEGNQVEKSAKKSSVSPLQRTPSSVKTNIFNKYGKVLTHSSLQTEHQKTPKREKPYKCKECGKTFSHCSTLATHQRIHSEPKPYKCNECGKVFNRFSNLTRHQRIHTGEKPYKCNVCGKDFMIRSHLWGHERIHTGEKPYKCNVCGKAFSECSNLVQHKRIHSGEKPYKCNQCGKEFITRSHLWGHERTHTGEKPYKCNECGKAFSGSSNLTQHKRIHAGEKPYKCNVCDKAFSQNSSLTVHQRIHTGEKPYRCRECGKAFKQYSSLSRHQNIHRMKI</sequence>
<dbReference type="InterPro" id="IPR050758">
    <property type="entry name" value="Znf_C2H2-type"/>
</dbReference>
<dbReference type="Gene3D" id="6.10.140.140">
    <property type="match status" value="1"/>
</dbReference>
<reference evidence="17" key="1">
    <citation type="submission" date="2025-08" db="UniProtKB">
        <authorList>
            <consortium name="RefSeq"/>
        </authorList>
    </citation>
    <scope>IDENTIFICATION</scope>
    <source>
        <tissue evidence="17">Whole blood</tissue>
    </source>
</reference>
<keyword evidence="8" id="KW-0805">Transcription regulation</keyword>
<dbReference type="GO" id="GO:0006355">
    <property type="term" value="P:regulation of DNA-templated transcription"/>
    <property type="evidence" value="ECO:0007669"/>
    <property type="project" value="InterPro"/>
</dbReference>
<keyword evidence="5" id="KW-0677">Repeat</keyword>
<dbReference type="FunFam" id="3.30.160.60:FF:000062">
    <property type="entry name" value="RB-associated KRAB zinc finger protein-like"/>
    <property type="match status" value="1"/>
</dbReference>
<dbReference type="SUPFAM" id="SSF57667">
    <property type="entry name" value="beta-beta-alpha zinc fingers"/>
    <property type="match status" value="5"/>
</dbReference>
<dbReference type="InterPro" id="IPR001909">
    <property type="entry name" value="KRAB"/>
</dbReference>
<evidence type="ECO:0000256" key="5">
    <source>
        <dbReference type="ARBA" id="ARBA00022737"/>
    </source>
</evidence>
<keyword evidence="16" id="KW-1185">Reference proteome</keyword>
<gene>
    <name evidence="17" type="primary">LOC103657336</name>
</gene>
<feature type="compositionally biased region" description="Basic and acidic residues" evidence="13">
    <location>
        <begin position="196"/>
        <end position="208"/>
    </location>
</feature>
<protein>
    <submittedName>
        <fullName evidence="17">Zinc finger protein 677-like</fullName>
    </submittedName>
</protein>
<dbReference type="PROSITE" id="PS50805">
    <property type="entry name" value="KRAB"/>
    <property type="match status" value="1"/>
</dbReference>
<feature type="domain" description="C2H2-type" evidence="14">
    <location>
        <begin position="338"/>
        <end position="365"/>
    </location>
</feature>
<dbReference type="OrthoDB" id="4748970at2759"/>
<keyword evidence="9" id="KW-0238">DNA-binding</keyword>
<keyword evidence="10" id="KW-0804">Transcription</keyword>
<accession>A0A384BLK8</accession>
<keyword evidence="11" id="KW-0539">Nucleus</keyword>
<dbReference type="Pfam" id="PF01352">
    <property type="entry name" value="KRAB"/>
    <property type="match status" value="1"/>
</dbReference>
<dbReference type="GO" id="GO:0008270">
    <property type="term" value="F:zinc ion binding"/>
    <property type="evidence" value="ECO:0007669"/>
    <property type="project" value="UniProtKB-KW"/>
</dbReference>
<evidence type="ECO:0000259" key="14">
    <source>
        <dbReference type="PROSITE" id="PS50157"/>
    </source>
</evidence>
<dbReference type="GeneID" id="103657336"/>
<feature type="domain" description="C2H2-type" evidence="14">
    <location>
        <begin position="254"/>
        <end position="281"/>
    </location>
</feature>
<evidence type="ECO:0000256" key="10">
    <source>
        <dbReference type="ARBA" id="ARBA00023163"/>
    </source>
</evidence>
<evidence type="ECO:0000256" key="9">
    <source>
        <dbReference type="ARBA" id="ARBA00023125"/>
    </source>
</evidence>
<dbReference type="AlphaFoldDB" id="A0A384BLK8"/>
<evidence type="ECO:0000259" key="15">
    <source>
        <dbReference type="PROSITE" id="PS50805"/>
    </source>
</evidence>
<evidence type="ECO:0000256" key="2">
    <source>
        <dbReference type="ARBA" id="ARBA00004123"/>
    </source>
</evidence>
<dbReference type="KEGG" id="umr:103657336"/>
<evidence type="ECO:0000313" key="16">
    <source>
        <dbReference type="Proteomes" id="UP000261680"/>
    </source>
</evidence>
<evidence type="ECO:0000256" key="7">
    <source>
        <dbReference type="ARBA" id="ARBA00022833"/>
    </source>
</evidence>
<evidence type="ECO:0000256" key="11">
    <source>
        <dbReference type="ARBA" id="ARBA00023242"/>
    </source>
</evidence>
<keyword evidence="4" id="KW-0479">Metal-binding</keyword>
<dbReference type="SMART" id="SM00355">
    <property type="entry name" value="ZnF_C2H2"/>
    <property type="match status" value="8"/>
</dbReference>
<feature type="domain" description="C2H2-type" evidence="14">
    <location>
        <begin position="366"/>
        <end position="393"/>
    </location>
</feature>
<evidence type="ECO:0000256" key="4">
    <source>
        <dbReference type="ARBA" id="ARBA00022723"/>
    </source>
</evidence>
<feature type="domain" description="C2H2-type" evidence="14">
    <location>
        <begin position="450"/>
        <end position="476"/>
    </location>
</feature>
<feature type="domain" description="C2H2-type" evidence="14">
    <location>
        <begin position="282"/>
        <end position="309"/>
    </location>
</feature>
<dbReference type="PANTHER" id="PTHR23234">
    <property type="entry name" value="ZNF44 PROTEIN"/>
    <property type="match status" value="1"/>
</dbReference>
<comment type="function">
    <text evidence="1">May be involved in transcriptional regulation.</text>
</comment>
<organism evidence="16 17">
    <name type="scientific">Ursus maritimus</name>
    <name type="common">Polar bear</name>
    <name type="synonym">Thalarctos maritimus</name>
    <dbReference type="NCBI Taxonomy" id="29073"/>
    <lineage>
        <taxon>Eukaryota</taxon>
        <taxon>Metazoa</taxon>
        <taxon>Chordata</taxon>
        <taxon>Craniata</taxon>
        <taxon>Vertebrata</taxon>
        <taxon>Euteleostomi</taxon>
        <taxon>Mammalia</taxon>
        <taxon>Eutheria</taxon>
        <taxon>Laurasiatheria</taxon>
        <taxon>Carnivora</taxon>
        <taxon>Caniformia</taxon>
        <taxon>Ursidae</taxon>
        <taxon>Ursus</taxon>
    </lineage>
</organism>
<evidence type="ECO:0000256" key="1">
    <source>
        <dbReference type="ARBA" id="ARBA00003767"/>
    </source>
</evidence>
<dbReference type="GO" id="GO:0005634">
    <property type="term" value="C:nucleus"/>
    <property type="evidence" value="ECO:0007669"/>
    <property type="project" value="UniProtKB-SubCell"/>
</dbReference>
<dbReference type="PROSITE" id="PS50157">
    <property type="entry name" value="ZINC_FINGER_C2H2_2"/>
    <property type="match status" value="8"/>
</dbReference>
<dbReference type="InterPro" id="IPR013087">
    <property type="entry name" value="Znf_C2H2_type"/>
</dbReference>
<evidence type="ECO:0000256" key="13">
    <source>
        <dbReference type="SAM" id="MobiDB-lite"/>
    </source>
</evidence>
<dbReference type="Proteomes" id="UP000261680">
    <property type="component" value="Unplaced"/>
</dbReference>
<dbReference type="Gene3D" id="3.30.160.60">
    <property type="entry name" value="Classic Zinc Finger"/>
    <property type="match status" value="8"/>
</dbReference>
<feature type="domain" description="C2H2-type" evidence="14">
    <location>
        <begin position="310"/>
        <end position="337"/>
    </location>
</feature>
<dbReference type="CDD" id="cd07765">
    <property type="entry name" value="KRAB_A-box"/>
    <property type="match status" value="1"/>
</dbReference>
<keyword evidence="7" id="KW-0862">Zinc</keyword>
<feature type="domain" description="C2H2-type" evidence="14">
    <location>
        <begin position="422"/>
        <end position="449"/>
    </location>
</feature>
<dbReference type="GO" id="GO:0003677">
    <property type="term" value="F:DNA binding"/>
    <property type="evidence" value="ECO:0007669"/>
    <property type="project" value="UniProtKB-KW"/>
</dbReference>
<evidence type="ECO:0000256" key="6">
    <source>
        <dbReference type="ARBA" id="ARBA00022771"/>
    </source>
</evidence>
<dbReference type="FunFam" id="3.30.160.60:FF:000853">
    <property type="entry name" value="zinc finger protein 205 isoform X1"/>
    <property type="match status" value="2"/>
</dbReference>
<evidence type="ECO:0000256" key="3">
    <source>
        <dbReference type="ARBA" id="ARBA00006991"/>
    </source>
</evidence>
<evidence type="ECO:0000256" key="8">
    <source>
        <dbReference type="ARBA" id="ARBA00023015"/>
    </source>
</evidence>
<dbReference type="SUPFAM" id="SSF109640">
    <property type="entry name" value="KRAB domain (Kruppel-associated box)"/>
    <property type="match status" value="1"/>
</dbReference>